<dbReference type="AlphaFoldDB" id="A0A4D6MEB4"/>
<dbReference type="EMBL" id="CP039351">
    <property type="protein sequence ID" value="QCD99779.1"/>
    <property type="molecule type" value="Genomic_DNA"/>
</dbReference>
<protein>
    <submittedName>
        <fullName evidence="1">Uncharacterized protein</fullName>
    </submittedName>
</protein>
<gene>
    <name evidence="1" type="ORF">DEO72_LG7g1065</name>
</gene>
<name>A0A4D6MEB4_VIGUN</name>
<evidence type="ECO:0000313" key="2">
    <source>
        <dbReference type="Proteomes" id="UP000501690"/>
    </source>
</evidence>
<evidence type="ECO:0000313" key="1">
    <source>
        <dbReference type="EMBL" id="QCD99779.1"/>
    </source>
</evidence>
<keyword evidence="2" id="KW-1185">Reference proteome</keyword>
<reference evidence="1 2" key="1">
    <citation type="submission" date="2019-04" db="EMBL/GenBank/DDBJ databases">
        <title>An improved genome assembly and genetic linkage map for asparagus bean, Vigna unguiculata ssp. sesquipedialis.</title>
        <authorList>
            <person name="Xia Q."/>
            <person name="Zhang R."/>
            <person name="Dong Y."/>
        </authorList>
    </citation>
    <scope>NUCLEOTIDE SEQUENCE [LARGE SCALE GENOMIC DNA]</scope>
    <source>
        <tissue evidence="1">Leaf</tissue>
    </source>
</reference>
<accession>A0A4D6MEB4</accession>
<sequence>MESKGGFLDSTKLRLEDQLEQGISGRMSAILAQASKARLGENSRNSSLVAESPILGERSSCPGERFSLKREIVQGLVVGSYPVTLVWGYKQGRFVCSVLTLERCYVQRAVQVERHNSGVGETAQQWRWQNSAAATLVERRSSGVVELLKNEEDAAAATEPPPPRCSGGAAMVKPERRLGCSGRRRKDLDAVWGCSEKKKIEMVCAAAKGFGVFLTLRSHTASVNSKPRHIVLLYASIGNRPEAERSLS</sequence>
<dbReference type="Proteomes" id="UP000501690">
    <property type="component" value="Linkage Group LG7"/>
</dbReference>
<proteinExistence type="predicted"/>
<organism evidence="1 2">
    <name type="scientific">Vigna unguiculata</name>
    <name type="common">Cowpea</name>
    <dbReference type="NCBI Taxonomy" id="3917"/>
    <lineage>
        <taxon>Eukaryota</taxon>
        <taxon>Viridiplantae</taxon>
        <taxon>Streptophyta</taxon>
        <taxon>Embryophyta</taxon>
        <taxon>Tracheophyta</taxon>
        <taxon>Spermatophyta</taxon>
        <taxon>Magnoliopsida</taxon>
        <taxon>eudicotyledons</taxon>
        <taxon>Gunneridae</taxon>
        <taxon>Pentapetalae</taxon>
        <taxon>rosids</taxon>
        <taxon>fabids</taxon>
        <taxon>Fabales</taxon>
        <taxon>Fabaceae</taxon>
        <taxon>Papilionoideae</taxon>
        <taxon>50 kb inversion clade</taxon>
        <taxon>NPAAA clade</taxon>
        <taxon>indigoferoid/millettioid clade</taxon>
        <taxon>Phaseoleae</taxon>
        <taxon>Vigna</taxon>
    </lineage>
</organism>